<dbReference type="EMBL" id="JQDR03006292">
    <property type="protein sequence ID" value="KAA0200466.1"/>
    <property type="molecule type" value="Genomic_DNA"/>
</dbReference>
<sequence>MKVVFRTHSHATSKKASSEDDSMVLKNRFSDANKLPPITNGTYRSRSLSNVAENGQVGSSDLSNGGNLPPKDSWATTGVDNPSFIAENDGDMTMQGLAVGLQQNVADVWYLFYAIAAHKFVIAFCVGLELISGGTKLVLTVVYMITFAMVTPLGIAIGIVVTEGIGSPNSLSHLWTVTVLQGMAGGTILYVTFCEVLERERNRKNGRFSKLAALIVGFATMALIQLVGGHKHTH</sequence>
<keyword evidence="2 6" id="KW-0812">Transmembrane</keyword>
<keyword evidence="4 6" id="KW-0472">Membrane</keyword>
<organism evidence="7">
    <name type="scientific">Hyalella azteca</name>
    <name type="common">Amphipod</name>
    <dbReference type="NCBI Taxonomy" id="294128"/>
    <lineage>
        <taxon>Eukaryota</taxon>
        <taxon>Metazoa</taxon>
        <taxon>Ecdysozoa</taxon>
        <taxon>Arthropoda</taxon>
        <taxon>Crustacea</taxon>
        <taxon>Multicrustacea</taxon>
        <taxon>Malacostraca</taxon>
        <taxon>Eumalacostraca</taxon>
        <taxon>Peracarida</taxon>
        <taxon>Amphipoda</taxon>
        <taxon>Senticaudata</taxon>
        <taxon>Talitrida</taxon>
        <taxon>Talitroidea</taxon>
        <taxon>Hyalellidae</taxon>
        <taxon>Hyalella</taxon>
    </lineage>
</organism>
<evidence type="ECO:0000256" key="2">
    <source>
        <dbReference type="ARBA" id="ARBA00022692"/>
    </source>
</evidence>
<dbReference type="PANTHER" id="PTHR11040">
    <property type="entry name" value="ZINC/IRON TRANSPORTER"/>
    <property type="match status" value="1"/>
</dbReference>
<dbReference type="GO" id="GO:0005385">
    <property type="term" value="F:zinc ion transmembrane transporter activity"/>
    <property type="evidence" value="ECO:0007669"/>
    <property type="project" value="TreeGrafter"/>
</dbReference>
<reference evidence="7" key="1">
    <citation type="submission" date="2014-08" db="EMBL/GenBank/DDBJ databases">
        <authorList>
            <person name="Murali S."/>
            <person name="Richards S."/>
            <person name="Bandaranaike D."/>
            <person name="Bellair M."/>
            <person name="Blankenburg K."/>
            <person name="Chao H."/>
            <person name="Dinh H."/>
            <person name="Doddapaneni H."/>
            <person name="Dugan-Rocha S."/>
            <person name="Elkadiri S."/>
            <person name="Gnanaolivu R."/>
            <person name="Hughes D."/>
            <person name="Lee S."/>
            <person name="Li M."/>
            <person name="Ming W."/>
            <person name="Munidasa M."/>
            <person name="Muniz J."/>
            <person name="Nguyen L."/>
            <person name="Osuji N."/>
            <person name="Pu L.-L."/>
            <person name="Puazo M."/>
            <person name="Skinner E."/>
            <person name="Qu C."/>
            <person name="Quiroz J."/>
            <person name="Raj R."/>
            <person name="Weissenberger G."/>
            <person name="Xin Y."/>
            <person name="Zou X."/>
            <person name="Han Y."/>
            <person name="Worley K."/>
            <person name="Muzny D."/>
            <person name="Gibbs R."/>
        </authorList>
    </citation>
    <scope>NUCLEOTIDE SEQUENCE</scope>
    <source>
        <strain evidence="7">HAZT.00-mixed</strain>
        <tissue evidence="7">Whole organism</tissue>
    </source>
</reference>
<evidence type="ECO:0000256" key="4">
    <source>
        <dbReference type="ARBA" id="ARBA00023136"/>
    </source>
</evidence>
<dbReference type="OrthoDB" id="448280at2759"/>
<comment type="subcellular location">
    <subcellularLocation>
        <location evidence="1">Membrane</location>
        <topology evidence="1">Multi-pass membrane protein</topology>
    </subcellularLocation>
</comment>
<dbReference type="InterPro" id="IPR003689">
    <property type="entry name" value="ZIP"/>
</dbReference>
<feature type="region of interest" description="Disordered" evidence="5">
    <location>
        <begin position="54"/>
        <end position="75"/>
    </location>
</feature>
<dbReference type="Pfam" id="PF02535">
    <property type="entry name" value="Zip"/>
    <property type="match status" value="1"/>
</dbReference>
<comment type="caution">
    <text evidence="7">The sequence shown here is derived from an EMBL/GenBank/DDBJ whole genome shotgun (WGS) entry which is preliminary data.</text>
</comment>
<evidence type="ECO:0000256" key="1">
    <source>
        <dbReference type="ARBA" id="ARBA00004141"/>
    </source>
</evidence>
<feature type="transmembrane region" description="Helical" evidence="6">
    <location>
        <begin position="110"/>
        <end position="131"/>
    </location>
</feature>
<evidence type="ECO:0000313" key="7">
    <source>
        <dbReference type="EMBL" id="KAA0200466.1"/>
    </source>
</evidence>
<feature type="region of interest" description="Disordered" evidence="5">
    <location>
        <begin position="1"/>
        <end position="22"/>
    </location>
</feature>
<feature type="transmembrane region" description="Helical" evidence="6">
    <location>
        <begin position="138"/>
        <end position="161"/>
    </location>
</feature>
<proteinExistence type="predicted"/>
<reference evidence="7" key="2">
    <citation type="journal article" date="2018" name="Environ. Sci. Technol.">
        <title>The Toxicogenome of Hyalella azteca: A Model for Sediment Ecotoxicology and Evolutionary Toxicology.</title>
        <authorList>
            <person name="Poynton H.C."/>
            <person name="Hasenbein S."/>
            <person name="Benoit J.B."/>
            <person name="Sepulveda M.S."/>
            <person name="Poelchau M.F."/>
            <person name="Hughes D.S.T."/>
            <person name="Murali S.C."/>
            <person name="Chen S."/>
            <person name="Glastad K.M."/>
            <person name="Goodisman M.A.D."/>
            <person name="Werren J.H."/>
            <person name="Vineis J.H."/>
            <person name="Bowen J.L."/>
            <person name="Friedrich M."/>
            <person name="Jones J."/>
            <person name="Robertson H.M."/>
            <person name="Feyereisen R."/>
            <person name="Mechler-Hickson A."/>
            <person name="Mathers N."/>
            <person name="Lee C.E."/>
            <person name="Colbourne J.K."/>
            <person name="Biales A."/>
            <person name="Johnston J.S."/>
            <person name="Wellborn G.A."/>
            <person name="Rosendale A.J."/>
            <person name="Cridge A.G."/>
            <person name="Munoz-Torres M.C."/>
            <person name="Bain P.A."/>
            <person name="Manny A.R."/>
            <person name="Major K.M."/>
            <person name="Lambert F.N."/>
            <person name="Vulpe C.D."/>
            <person name="Tuck P."/>
            <person name="Blalock B.J."/>
            <person name="Lin Y.Y."/>
            <person name="Smith M.E."/>
            <person name="Ochoa-Acuna H."/>
            <person name="Chen M.M."/>
            <person name="Childers C.P."/>
            <person name="Qu J."/>
            <person name="Dugan S."/>
            <person name="Lee S.L."/>
            <person name="Chao H."/>
            <person name="Dinh H."/>
            <person name="Han Y."/>
            <person name="Doddapaneni H."/>
            <person name="Worley K.C."/>
            <person name="Muzny D.M."/>
            <person name="Gibbs R.A."/>
            <person name="Richards S."/>
        </authorList>
    </citation>
    <scope>NUCLEOTIDE SEQUENCE</scope>
    <source>
        <strain evidence="7">HAZT.00-mixed</strain>
        <tissue evidence="7">Whole organism</tissue>
    </source>
</reference>
<evidence type="ECO:0000256" key="6">
    <source>
        <dbReference type="SAM" id="Phobius"/>
    </source>
</evidence>
<feature type="transmembrane region" description="Helical" evidence="6">
    <location>
        <begin position="173"/>
        <end position="196"/>
    </location>
</feature>
<dbReference type="AlphaFoldDB" id="A0A6A0H6W0"/>
<dbReference type="Proteomes" id="UP000711488">
    <property type="component" value="Unassembled WGS sequence"/>
</dbReference>
<feature type="compositionally biased region" description="Polar residues" evidence="5">
    <location>
        <begin position="54"/>
        <end position="66"/>
    </location>
</feature>
<dbReference type="PANTHER" id="PTHR11040:SF203">
    <property type="entry name" value="FI18611P1-RELATED"/>
    <property type="match status" value="1"/>
</dbReference>
<dbReference type="GO" id="GO:0005886">
    <property type="term" value="C:plasma membrane"/>
    <property type="evidence" value="ECO:0007669"/>
    <property type="project" value="TreeGrafter"/>
</dbReference>
<keyword evidence="3 6" id="KW-1133">Transmembrane helix</keyword>
<gene>
    <name evidence="7" type="ORF">HAZT_HAZT006973</name>
</gene>
<evidence type="ECO:0000256" key="3">
    <source>
        <dbReference type="ARBA" id="ARBA00022989"/>
    </source>
</evidence>
<protein>
    <submittedName>
        <fullName evidence="7">Uncharacterized protein</fullName>
    </submittedName>
</protein>
<feature type="compositionally biased region" description="Basic residues" evidence="5">
    <location>
        <begin position="1"/>
        <end position="13"/>
    </location>
</feature>
<evidence type="ECO:0000256" key="5">
    <source>
        <dbReference type="SAM" id="MobiDB-lite"/>
    </source>
</evidence>
<name>A0A6A0H6W0_HYAAZ</name>
<reference evidence="7" key="3">
    <citation type="submission" date="2019-06" db="EMBL/GenBank/DDBJ databases">
        <authorList>
            <person name="Poynton C."/>
            <person name="Hasenbein S."/>
            <person name="Benoit J.B."/>
            <person name="Sepulveda M.S."/>
            <person name="Poelchau M.F."/>
            <person name="Murali S.C."/>
            <person name="Chen S."/>
            <person name="Glastad K.M."/>
            <person name="Werren J.H."/>
            <person name="Vineis J.H."/>
            <person name="Bowen J.L."/>
            <person name="Friedrich M."/>
            <person name="Jones J."/>
            <person name="Robertson H.M."/>
            <person name="Feyereisen R."/>
            <person name="Mechler-Hickson A."/>
            <person name="Mathers N."/>
            <person name="Lee C.E."/>
            <person name="Colbourne J.K."/>
            <person name="Biales A."/>
            <person name="Johnston J.S."/>
            <person name="Wellborn G.A."/>
            <person name="Rosendale A.J."/>
            <person name="Cridge A.G."/>
            <person name="Munoz-Torres M.C."/>
            <person name="Bain P.A."/>
            <person name="Manny A.R."/>
            <person name="Major K.M."/>
            <person name="Lambert F.N."/>
            <person name="Vulpe C.D."/>
            <person name="Tuck P."/>
            <person name="Blalock B.J."/>
            <person name="Lin Y.-Y."/>
            <person name="Smith M.E."/>
            <person name="Ochoa-Acuna H."/>
            <person name="Chen M.-J.M."/>
            <person name="Childers C.P."/>
            <person name="Qu J."/>
            <person name="Dugan S."/>
            <person name="Lee S.L."/>
            <person name="Chao H."/>
            <person name="Dinh H."/>
            <person name="Han Y."/>
            <person name="Doddapaneni H."/>
            <person name="Worley K.C."/>
            <person name="Muzny D.M."/>
            <person name="Gibbs R.A."/>
            <person name="Richards S."/>
        </authorList>
    </citation>
    <scope>NUCLEOTIDE SEQUENCE</scope>
    <source>
        <strain evidence="7">HAZT.00-mixed</strain>
        <tissue evidence="7">Whole organism</tissue>
    </source>
</reference>
<accession>A0A6A0H6W0</accession>
<feature type="transmembrane region" description="Helical" evidence="6">
    <location>
        <begin position="208"/>
        <end position="228"/>
    </location>
</feature>